<comment type="caution">
    <text evidence="2">The sequence shown here is derived from an EMBL/GenBank/DDBJ whole genome shotgun (WGS) entry which is preliminary data.</text>
</comment>
<protein>
    <submittedName>
        <fullName evidence="2">DNA-binding MarR family transcriptional regulator</fullName>
    </submittedName>
</protein>
<dbReference type="SUPFAM" id="SSF46785">
    <property type="entry name" value="Winged helix' DNA-binding domain"/>
    <property type="match status" value="1"/>
</dbReference>
<dbReference type="GO" id="GO:0006950">
    <property type="term" value="P:response to stress"/>
    <property type="evidence" value="ECO:0007669"/>
    <property type="project" value="TreeGrafter"/>
</dbReference>
<accession>A0A4R6R9K5</accession>
<dbReference type="GO" id="GO:0003700">
    <property type="term" value="F:DNA-binding transcription factor activity"/>
    <property type="evidence" value="ECO:0007669"/>
    <property type="project" value="InterPro"/>
</dbReference>
<dbReference type="PANTHER" id="PTHR33164:SF99">
    <property type="entry name" value="MARR FAMILY REGULATORY PROTEIN"/>
    <property type="match status" value="1"/>
</dbReference>
<dbReference type="OrthoDB" id="5511415at2"/>
<dbReference type="Gene3D" id="1.10.10.10">
    <property type="entry name" value="Winged helix-like DNA-binding domain superfamily/Winged helix DNA-binding domain"/>
    <property type="match status" value="1"/>
</dbReference>
<dbReference type="PROSITE" id="PS50995">
    <property type="entry name" value="HTH_MARR_2"/>
    <property type="match status" value="1"/>
</dbReference>
<sequence length="165" mass="17185">MPTLPDTDPLARPTPATAAALNVVAGLVPSLARRLAAAGARDHADDRPTAATLRLLERLYGTAGQSVPALARAMGTSRQFVQRVVDDAVARDLVARAPNPAHRRSPLMRLTERGRQAVEAVLSSETAVLAAAARGLSADDVEAAVRVLEALTAAYGAPPAGRQDR</sequence>
<dbReference type="RefSeq" id="WP_126538792.1">
    <property type="nucleotide sequence ID" value="NZ_BSPM01000007.1"/>
</dbReference>
<dbReference type="PANTHER" id="PTHR33164">
    <property type="entry name" value="TRANSCRIPTIONAL REGULATOR, MARR FAMILY"/>
    <property type="match status" value="1"/>
</dbReference>
<keyword evidence="3" id="KW-1185">Reference proteome</keyword>
<keyword evidence="2" id="KW-0238">DNA-binding</keyword>
<dbReference type="InterPro" id="IPR036390">
    <property type="entry name" value="WH_DNA-bd_sf"/>
</dbReference>
<evidence type="ECO:0000259" key="1">
    <source>
        <dbReference type="PROSITE" id="PS50995"/>
    </source>
</evidence>
<evidence type="ECO:0000313" key="3">
    <source>
        <dbReference type="Proteomes" id="UP000294547"/>
    </source>
</evidence>
<feature type="domain" description="HTH marR-type" evidence="1">
    <location>
        <begin position="7"/>
        <end position="153"/>
    </location>
</feature>
<dbReference type="EMBL" id="SNXY01000010">
    <property type="protein sequence ID" value="TDP82751.1"/>
    <property type="molecule type" value="Genomic_DNA"/>
</dbReference>
<dbReference type="InterPro" id="IPR000835">
    <property type="entry name" value="HTH_MarR-typ"/>
</dbReference>
<evidence type="ECO:0000313" key="2">
    <source>
        <dbReference type="EMBL" id="TDP82751.1"/>
    </source>
</evidence>
<proteinExistence type="predicted"/>
<dbReference type="InterPro" id="IPR039422">
    <property type="entry name" value="MarR/SlyA-like"/>
</dbReference>
<dbReference type="InterPro" id="IPR036388">
    <property type="entry name" value="WH-like_DNA-bd_sf"/>
</dbReference>
<name>A0A4R6R9K5_9HYPH</name>
<dbReference type="AlphaFoldDB" id="A0A4R6R9K5"/>
<dbReference type="SMART" id="SM00347">
    <property type="entry name" value="HTH_MARR"/>
    <property type="match status" value="1"/>
</dbReference>
<organism evidence="2 3">
    <name type="scientific">Oharaeibacter diazotrophicus</name>
    <dbReference type="NCBI Taxonomy" id="1920512"/>
    <lineage>
        <taxon>Bacteria</taxon>
        <taxon>Pseudomonadati</taxon>
        <taxon>Pseudomonadota</taxon>
        <taxon>Alphaproteobacteria</taxon>
        <taxon>Hyphomicrobiales</taxon>
        <taxon>Pleomorphomonadaceae</taxon>
        <taxon>Oharaeibacter</taxon>
    </lineage>
</organism>
<reference evidence="2 3" key="1">
    <citation type="submission" date="2019-03" db="EMBL/GenBank/DDBJ databases">
        <title>Genomic Encyclopedia of Type Strains, Phase IV (KMG-IV): sequencing the most valuable type-strain genomes for metagenomic binning, comparative biology and taxonomic classification.</title>
        <authorList>
            <person name="Goeker M."/>
        </authorList>
    </citation>
    <scope>NUCLEOTIDE SEQUENCE [LARGE SCALE GENOMIC DNA]</scope>
    <source>
        <strain evidence="2 3">DSM 102969</strain>
    </source>
</reference>
<gene>
    <name evidence="2" type="ORF">EDD54_4023</name>
</gene>
<dbReference type="GO" id="GO:0003677">
    <property type="term" value="F:DNA binding"/>
    <property type="evidence" value="ECO:0007669"/>
    <property type="project" value="UniProtKB-KW"/>
</dbReference>
<dbReference type="Pfam" id="PF12802">
    <property type="entry name" value="MarR_2"/>
    <property type="match status" value="1"/>
</dbReference>
<dbReference type="Proteomes" id="UP000294547">
    <property type="component" value="Unassembled WGS sequence"/>
</dbReference>